<proteinExistence type="predicted"/>
<gene>
    <name evidence="1" type="ORF">NIASO_15635</name>
</gene>
<dbReference type="KEGG" id="nso:NIASO_15635"/>
<dbReference type="CDD" id="cd03143">
    <property type="entry name" value="A4_beta-galactosidase_middle_domain"/>
    <property type="match status" value="1"/>
</dbReference>
<evidence type="ECO:0008006" key="3">
    <source>
        <dbReference type="Google" id="ProtNLM"/>
    </source>
</evidence>
<dbReference type="Gene3D" id="3.20.20.80">
    <property type="entry name" value="Glycosidases"/>
    <property type="match status" value="1"/>
</dbReference>
<dbReference type="HOGENOM" id="CLU_394237_0_0_10"/>
<accession>W0F4E9</accession>
<organism evidence="1 2">
    <name type="scientific">Niabella soli DSM 19437</name>
    <dbReference type="NCBI Taxonomy" id="929713"/>
    <lineage>
        <taxon>Bacteria</taxon>
        <taxon>Pseudomonadati</taxon>
        <taxon>Bacteroidota</taxon>
        <taxon>Chitinophagia</taxon>
        <taxon>Chitinophagales</taxon>
        <taxon>Chitinophagaceae</taxon>
        <taxon>Niabella</taxon>
    </lineage>
</organism>
<dbReference type="EMBL" id="CP007035">
    <property type="protein sequence ID" value="AHF16196.1"/>
    <property type="molecule type" value="Genomic_DNA"/>
</dbReference>
<dbReference type="Gene3D" id="3.40.50.880">
    <property type="match status" value="1"/>
</dbReference>
<dbReference type="Proteomes" id="UP000003586">
    <property type="component" value="Chromosome"/>
</dbReference>
<keyword evidence="2" id="KW-1185">Reference proteome</keyword>
<dbReference type="STRING" id="929713.NIASO_15635"/>
<name>W0F4E9_9BACT</name>
<dbReference type="SUPFAM" id="SSF52317">
    <property type="entry name" value="Class I glutamine amidotransferase-like"/>
    <property type="match status" value="1"/>
</dbReference>
<protein>
    <recommendedName>
        <fullName evidence="3">Beta-galactosidase trimerisation domain-containing protein</fullName>
    </recommendedName>
</protein>
<dbReference type="InterPro" id="IPR029062">
    <property type="entry name" value="Class_I_gatase-like"/>
</dbReference>
<sequence>MYNRPVMGQHSRVPVQRNPFPSTIQFAPSSSGVPKEQQEQLPVVGRQQQSIQDIINGGFSNFWIYNFSGDGTRNLLEYAVSKGMFIDYMTSGFEGFGRYAPPSTSVYAPQYAAEVKKRIDSGLAPIKNVKHIYSVFPFVDEPFHAGPESFDTSVYAKARFRDIYGYPMPAALDSVRNDPRQWLDLLNFQSNTFRDGWTQVYHAMKNAVPGAKIVMTHDSHNTFGGGVKSNSRIAMDDVFHWGGNFADVLAYDMYPYMTFDYRYGAPGKLRKPRISQMHYTIAQLRNVATTYGKELGFWVGTYCDNWFSRFKGPERKSQYWFEQEVSYTAIAQGANYLISTSNYNGSNLPIDTLHWENYSAGMKLIQKAGAGLLKAPKLKSNACFLFPRTQYLQLQEEYFNVGLSFELFLRAFGELDIIHEEQITDDKLNGYKVLVLADVKLLPLEVARHIEAFVKKGGVVIADCVPQMDAHKQPLQVMPQLFGVSRAGTDRIVQQGQWVPFTMLPPKLSFPPEETTTEEIKSDEIKGTVFGAACNFRVTSPRIADITTATPLLTMHSGAPALLRSQAGKGKAYLLGFCLQDTYFQTWKNEDSAGRRQLRELVANIFRDAAVYPHIHSSNPDIEASVRASKKEAYVFIINHESGEPGTLVQLENPGFRIGKITDIGTGQPVAFSNHNGRVAFSILAPIGITRLLRVSPVL</sequence>
<evidence type="ECO:0000313" key="1">
    <source>
        <dbReference type="EMBL" id="AHF16196.1"/>
    </source>
</evidence>
<dbReference type="AlphaFoldDB" id="W0F4E9"/>
<reference evidence="1 2" key="1">
    <citation type="submission" date="2013-12" db="EMBL/GenBank/DDBJ databases">
        <authorList>
            <consortium name="DOE Joint Genome Institute"/>
            <person name="Eisen J."/>
            <person name="Huntemann M."/>
            <person name="Han J."/>
            <person name="Chen A."/>
            <person name="Kyrpides N."/>
            <person name="Mavromatis K."/>
            <person name="Markowitz V."/>
            <person name="Palaniappan K."/>
            <person name="Ivanova N."/>
            <person name="Schaumberg A."/>
            <person name="Pati A."/>
            <person name="Liolios K."/>
            <person name="Nordberg H.P."/>
            <person name="Cantor M.N."/>
            <person name="Hua S.X."/>
            <person name="Woyke T."/>
        </authorList>
    </citation>
    <scope>NUCLEOTIDE SEQUENCE [LARGE SCALE GENOMIC DNA]</scope>
    <source>
        <strain evidence="2">DSM 19437</strain>
    </source>
</reference>
<evidence type="ECO:0000313" key="2">
    <source>
        <dbReference type="Proteomes" id="UP000003586"/>
    </source>
</evidence>